<proteinExistence type="predicted"/>
<dbReference type="GO" id="GO:0050660">
    <property type="term" value="F:flavin adenine dinucleotide binding"/>
    <property type="evidence" value="ECO:0007669"/>
    <property type="project" value="InterPro"/>
</dbReference>
<name>A0AAN6U2R5_9PEZI</name>
<dbReference type="EMBL" id="MU853226">
    <property type="protein sequence ID" value="KAK4125355.1"/>
    <property type="molecule type" value="Genomic_DNA"/>
</dbReference>
<keyword evidence="3" id="KW-1185">Reference proteome</keyword>
<comment type="caution">
    <text evidence="2">The sequence shown here is derived from an EMBL/GenBank/DDBJ whole genome shotgun (WGS) entry which is preliminary data.</text>
</comment>
<dbReference type="Proteomes" id="UP001302602">
    <property type="component" value="Unassembled WGS sequence"/>
</dbReference>
<organism evidence="2 3">
    <name type="scientific">Parathielavia appendiculata</name>
    <dbReference type="NCBI Taxonomy" id="2587402"/>
    <lineage>
        <taxon>Eukaryota</taxon>
        <taxon>Fungi</taxon>
        <taxon>Dikarya</taxon>
        <taxon>Ascomycota</taxon>
        <taxon>Pezizomycotina</taxon>
        <taxon>Sordariomycetes</taxon>
        <taxon>Sordariomycetidae</taxon>
        <taxon>Sordariales</taxon>
        <taxon>Chaetomiaceae</taxon>
        <taxon>Parathielavia</taxon>
    </lineage>
</organism>
<dbReference type="InterPro" id="IPR012951">
    <property type="entry name" value="BBE"/>
</dbReference>
<dbReference type="GO" id="GO:0016491">
    <property type="term" value="F:oxidoreductase activity"/>
    <property type="evidence" value="ECO:0007669"/>
    <property type="project" value="InterPro"/>
</dbReference>
<protein>
    <recommendedName>
        <fullName evidence="1">Berberine/berberine-like domain-containing protein</fullName>
    </recommendedName>
</protein>
<evidence type="ECO:0000259" key="1">
    <source>
        <dbReference type="Pfam" id="PF08031"/>
    </source>
</evidence>
<sequence>MLGGGGSTFGVVTSIIIHVDPKLPVRLSPTSPNSYSFTIHPFFAPNHTLYSFHARTKPFFNRLKQLNIPVTPNTTLHPAFYPAYNANWGSDRVLNSAGRVSVPSNQLLPRANWADLTKFNATFAVIREYVEPGRLLMGYHQASRNRVNADNAGGRPKGAVMENPTAADLRAALGDLQRNVNTRFREVAPEREGGGAYSKETNRDEPEWQSTLYRVENYKRLLEIQRNGDLREVFYATTAVGSEGWELPTMPGCGGVGVAIPLPGGRVVVGVGVPPVTPMQT</sequence>
<gene>
    <name evidence="2" type="ORF">N657DRAFT_680077</name>
</gene>
<reference evidence="2" key="2">
    <citation type="submission" date="2023-05" db="EMBL/GenBank/DDBJ databases">
        <authorList>
            <consortium name="Lawrence Berkeley National Laboratory"/>
            <person name="Steindorff A."/>
            <person name="Hensen N."/>
            <person name="Bonometti L."/>
            <person name="Westerberg I."/>
            <person name="Brannstrom I.O."/>
            <person name="Guillou S."/>
            <person name="Cros-Aarteil S."/>
            <person name="Calhoun S."/>
            <person name="Haridas S."/>
            <person name="Kuo A."/>
            <person name="Mondo S."/>
            <person name="Pangilinan J."/>
            <person name="Riley R."/>
            <person name="Labutti K."/>
            <person name="Andreopoulos B."/>
            <person name="Lipzen A."/>
            <person name="Chen C."/>
            <person name="Yanf M."/>
            <person name="Daum C."/>
            <person name="Ng V."/>
            <person name="Clum A."/>
            <person name="Ohm R."/>
            <person name="Martin F."/>
            <person name="Silar P."/>
            <person name="Natvig D."/>
            <person name="Lalanne C."/>
            <person name="Gautier V."/>
            <person name="Ament-Velasquez S.L."/>
            <person name="Kruys A."/>
            <person name="Hutchinson M.I."/>
            <person name="Powell A.J."/>
            <person name="Barry K."/>
            <person name="Miller A.N."/>
            <person name="Grigoriev I.V."/>
            <person name="Debuchy R."/>
            <person name="Gladieux P."/>
            <person name="Thoren M.H."/>
            <person name="Johannesson H."/>
        </authorList>
    </citation>
    <scope>NUCLEOTIDE SEQUENCE</scope>
    <source>
        <strain evidence="2">CBS 731.68</strain>
    </source>
</reference>
<dbReference type="Pfam" id="PF08031">
    <property type="entry name" value="BBE"/>
    <property type="match status" value="1"/>
</dbReference>
<evidence type="ECO:0000313" key="3">
    <source>
        <dbReference type="Proteomes" id="UP001302602"/>
    </source>
</evidence>
<feature type="domain" description="Berberine/berberine-like" evidence="1">
    <location>
        <begin position="196"/>
        <end position="240"/>
    </location>
</feature>
<accession>A0AAN6U2R5</accession>
<dbReference type="RefSeq" id="XP_062649126.1">
    <property type="nucleotide sequence ID" value="XM_062796244.1"/>
</dbReference>
<evidence type="ECO:0000313" key="2">
    <source>
        <dbReference type="EMBL" id="KAK4125355.1"/>
    </source>
</evidence>
<reference evidence="2" key="1">
    <citation type="journal article" date="2023" name="Mol. Phylogenet. Evol.">
        <title>Genome-scale phylogeny and comparative genomics of the fungal order Sordariales.</title>
        <authorList>
            <person name="Hensen N."/>
            <person name="Bonometti L."/>
            <person name="Westerberg I."/>
            <person name="Brannstrom I.O."/>
            <person name="Guillou S."/>
            <person name="Cros-Aarteil S."/>
            <person name="Calhoun S."/>
            <person name="Haridas S."/>
            <person name="Kuo A."/>
            <person name="Mondo S."/>
            <person name="Pangilinan J."/>
            <person name="Riley R."/>
            <person name="LaButti K."/>
            <person name="Andreopoulos B."/>
            <person name="Lipzen A."/>
            <person name="Chen C."/>
            <person name="Yan M."/>
            <person name="Daum C."/>
            <person name="Ng V."/>
            <person name="Clum A."/>
            <person name="Steindorff A."/>
            <person name="Ohm R.A."/>
            <person name="Martin F."/>
            <person name="Silar P."/>
            <person name="Natvig D.O."/>
            <person name="Lalanne C."/>
            <person name="Gautier V."/>
            <person name="Ament-Velasquez S.L."/>
            <person name="Kruys A."/>
            <person name="Hutchinson M.I."/>
            <person name="Powell A.J."/>
            <person name="Barry K."/>
            <person name="Miller A.N."/>
            <person name="Grigoriev I.V."/>
            <person name="Debuchy R."/>
            <person name="Gladieux P."/>
            <person name="Hiltunen Thoren M."/>
            <person name="Johannesson H."/>
        </authorList>
    </citation>
    <scope>NUCLEOTIDE SEQUENCE</scope>
    <source>
        <strain evidence="2">CBS 731.68</strain>
    </source>
</reference>
<dbReference type="AlphaFoldDB" id="A0AAN6U2R5"/>
<dbReference type="GeneID" id="87833012"/>